<reference evidence="2" key="1">
    <citation type="submission" date="2017-02" db="UniProtKB">
        <authorList>
            <consortium name="WormBaseParasite"/>
        </authorList>
    </citation>
    <scope>IDENTIFICATION</scope>
</reference>
<sequence>LSENGAGRVDVDRYSQRLQYRKHIRINMSFNVFLSVGLFPDHSLQLFHCCNLFVAFDPISHIMSYIVYAVVFLISYQPHIRVNLGFFFG</sequence>
<organism evidence="2">
    <name type="scientific">Haemonchus placei</name>
    <name type="common">Barber's pole worm</name>
    <dbReference type="NCBI Taxonomy" id="6290"/>
    <lineage>
        <taxon>Eukaryota</taxon>
        <taxon>Metazoa</taxon>
        <taxon>Ecdysozoa</taxon>
        <taxon>Nematoda</taxon>
        <taxon>Chromadorea</taxon>
        <taxon>Rhabditida</taxon>
        <taxon>Rhabditina</taxon>
        <taxon>Rhabditomorpha</taxon>
        <taxon>Strongyloidea</taxon>
        <taxon>Trichostrongylidae</taxon>
        <taxon>Haemonchus</taxon>
    </lineage>
</organism>
<name>A0A0N4WVI3_HAEPC</name>
<keyword evidence="1" id="KW-1133">Transmembrane helix</keyword>
<dbReference type="WBParaSite" id="HPLM_0001571001-mRNA-1">
    <property type="protein sequence ID" value="HPLM_0001571001-mRNA-1"/>
    <property type="gene ID" value="HPLM_0001571001"/>
</dbReference>
<dbReference type="AlphaFoldDB" id="A0A0N4WVI3"/>
<protein>
    <submittedName>
        <fullName evidence="2">Ovule protein</fullName>
    </submittedName>
</protein>
<feature type="transmembrane region" description="Helical" evidence="1">
    <location>
        <begin position="52"/>
        <end position="74"/>
    </location>
</feature>
<keyword evidence="1" id="KW-0472">Membrane</keyword>
<proteinExistence type="predicted"/>
<evidence type="ECO:0000313" key="2">
    <source>
        <dbReference type="WBParaSite" id="HPLM_0001571001-mRNA-1"/>
    </source>
</evidence>
<keyword evidence="1" id="KW-0812">Transmembrane</keyword>
<accession>A0A0N4WVI3</accession>
<evidence type="ECO:0000256" key="1">
    <source>
        <dbReference type="SAM" id="Phobius"/>
    </source>
</evidence>